<dbReference type="KEGG" id="tprf:A3L09_08035"/>
<dbReference type="OrthoDB" id="100446at2157"/>
<dbReference type="Proteomes" id="UP000250179">
    <property type="component" value="Chromosome"/>
</dbReference>
<reference evidence="1 2" key="1">
    <citation type="submission" date="2016-03" db="EMBL/GenBank/DDBJ databases">
        <title>Complete genome sequence of Thermococcus profundus strain DT5432.</title>
        <authorList>
            <person name="Oger P.M."/>
        </authorList>
    </citation>
    <scope>NUCLEOTIDE SEQUENCE [LARGE SCALE GENOMIC DNA]</scope>
    <source>
        <strain evidence="1 2">DT 5432</strain>
    </source>
</reference>
<organism evidence="1 2">
    <name type="scientific">Thermococcus profundus</name>
    <dbReference type="NCBI Taxonomy" id="49899"/>
    <lineage>
        <taxon>Archaea</taxon>
        <taxon>Methanobacteriati</taxon>
        <taxon>Methanobacteriota</taxon>
        <taxon>Thermococci</taxon>
        <taxon>Thermococcales</taxon>
        <taxon>Thermococcaceae</taxon>
        <taxon>Thermococcus</taxon>
    </lineage>
</organism>
<dbReference type="AlphaFoldDB" id="A0A2Z2MEV7"/>
<gene>
    <name evidence="1" type="ORF">A3L09_08035</name>
</gene>
<evidence type="ECO:0000313" key="1">
    <source>
        <dbReference type="EMBL" id="ASJ03205.1"/>
    </source>
</evidence>
<keyword evidence="2" id="KW-1185">Reference proteome</keyword>
<proteinExistence type="predicted"/>
<protein>
    <submittedName>
        <fullName evidence="1">Uncharacterized protein</fullName>
    </submittedName>
</protein>
<accession>A0A2Z2MEV7</accession>
<dbReference type="RefSeq" id="WP_088858461.1">
    <property type="nucleotide sequence ID" value="NZ_CP014862.1"/>
</dbReference>
<dbReference type="EMBL" id="CP014862">
    <property type="protein sequence ID" value="ASJ03205.1"/>
    <property type="molecule type" value="Genomic_DNA"/>
</dbReference>
<evidence type="ECO:0000313" key="2">
    <source>
        <dbReference type="Proteomes" id="UP000250179"/>
    </source>
</evidence>
<name>A0A2Z2MEV7_THEPR</name>
<sequence length="135" mass="15158">MDLHSIFRMALNLQRIICCGSVTVSMGGDSITITRDEIILDINNPKKIKKLMDAFSTILGKDKGGIGEKKEMMNEMKLYAEDLASQGKTVVIKYQGNEVVKMGAEASSLLMNAFGMKHIEIKYKLDTLRMMKDFM</sequence>
<dbReference type="GeneID" id="33320358"/>